<evidence type="ECO:0000256" key="3">
    <source>
        <dbReference type="ARBA" id="ARBA00022475"/>
    </source>
</evidence>
<accession>A0ABY4CV57</accession>
<feature type="transmembrane region" description="Helical" evidence="7">
    <location>
        <begin position="78"/>
        <end position="95"/>
    </location>
</feature>
<evidence type="ECO:0000313" key="10">
    <source>
        <dbReference type="Proteomes" id="UP000831113"/>
    </source>
</evidence>
<evidence type="ECO:0000313" key="9">
    <source>
        <dbReference type="EMBL" id="UOG73647.1"/>
    </source>
</evidence>
<evidence type="ECO:0000256" key="5">
    <source>
        <dbReference type="ARBA" id="ARBA00022989"/>
    </source>
</evidence>
<keyword evidence="5 7" id="KW-1133">Transmembrane helix</keyword>
<dbReference type="Gene3D" id="3.30.240.20">
    <property type="entry name" value="bsu07140 like domains"/>
    <property type="match status" value="1"/>
</dbReference>
<evidence type="ECO:0000259" key="8">
    <source>
        <dbReference type="Pfam" id="PF04239"/>
    </source>
</evidence>
<evidence type="ECO:0000256" key="6">
    <source>
        <dbReference type="ARBA" id="ARBA00023136"/>
    </source>
</evidence>
<reference evidence="9 10" key="1">
    <citation type="submission" date="2022-03" db="EMBL/GenBank/DDBJ databases">
        <title>Hymenobactersp. isolated from the air.</title>
        <authorList>
            <person name="Won M."/>
            <person name="Kwon S.-W."/>
        </authorList>
    </citation>
    <scope>NUCLEOTIDE SEQUENCE [LARGE SCALE GENOMIC DNA]</scope>
    <source>
        <strain evidence="9 10">KACC 21982</strain>
    </source>
</reference>
<name>A0ABY4CV57_9BACT</name>
<comment type="subcellular location">
    <subcellularLocation>
        <location evidence="1">Cell membrane</location>
        <topology evidence="1">Multi-pass membrane protein</topology>
    </subcellularLocation>
</comment>
<evidence type="ECO:0000256" key="4">
    <source>
        <dbReference type="ARBA" id="ARBA00022692"/>
    </source>
</evidence>
<keyword evidence="4 7" id="KW-0812">Transmembrane</keyword>
<organism evidence="9 10">
    <name type="scientific">Hymenobacter tibetensis</name>
    <dbReference type="NCBI Taxonomy" id="497967"/>
    <lineage>
        <taxon>Bacteria</taxon>
        <taxon>Pseudomonadati</taxon>
        <taxon>Bacteroidota</taxon>
        <taxon>Cytophagia</taxon>
        <taxon>Cytophagales</taxon>
        <taxon>Hymenobacteraceae</taxon>
        <taxon>Hymenobacter</taxon>
    </lineage>
</organism>
<evidence type="ECO:0000256" key="1">
    <source>
        <dbReference type="ARBA" id="ARBA00004651"/>
    </source>
</evidence>
<evidence type="ECO:0000256" key="2">
    <source>
        <dbReference type="ARBA" id="ARBA00006448"/>
    </source>
</evidence>
<evidence type="ECO:0000256" key="7">
    <source>
        <dbReference type="SAM" id="Phobius"/>
    </source>
</evidence>
<proteinExistence type="inferred from homology"/>
<keyword evidence="6 7" id="KW-0472">Membrane</keyword>
<dbReference type="RefSeq" id="WP_243796337.1">
    <property type="nucleotide sequence ID" value="NZ_CP094669.1"/>
</dbReference>
<dbReference type="PANTHER" id="PTHR34582:SF6">
    <property type="entry name" value="UPF0702 TRANSMEMBRANE PROTEIN YCAP"/>
    <property type="match status" value="1"/>
</dbReference>
<sequence length="229" mass="25621">MKKEDIHLGDWNRILFGDTPGVFTWEVIVRTILIYLVFLVIMRLLGKRMSAQLTITELGVMIMLGGIVAVPMQIPTRGLLPGTLLLICVLIYQRGISWLSLKNRKVELAVQGDVTLLVKDGVMQINHMRDDSISPNEVFAQLRDRDIKQLGEVKRLYLEGNGSFSVFKNDAPTAGLSVLPAKDVRMNQTLKPVDHQKVCVYCGQPDKAQIHSGKQCPNCGHDQWTSAVQ</sequence>
<comment type="similarity">
    <text evidence="2">Belongs to the UPF0702 family.</text>
</comment>
<dbReference type="InterPro" id="IPR007353">
    <property type="entry name" value="DUF421"/>
</dbReference>
<dbReference type="Pfam" id="PF04239">
    <property type="entry name" value="DUF421"/>
    <property type="match status" value="1"/>
</dbReference>
<feature type="transmembrane region" description="Helical" evidence="7">
    <location>
        <begin position="27"/>
        <end position="46"/>
    </location>
</feature>
<dbReference type="EMBL" id="CP094669">
    <property type="protein sequence ID" value="UOG73647.1"/>
    <property type="molecule type" value="Genomic_DNA"/>
</dbReference>
<dbReference type="PANTHER" id="PTHR34582">
    <property type="entry name" value="UPF0702 TRANSMEMBRANE PROTEIN YCAP"/>
    <property type="match status" value="1"/>
</dbReference>
<keyword evidence="3" id="KW-1003">Cell membrane</keyword>
<gene>
    <name evidence="9" type="ORF">MTX78_16120</name>
</gene>
<dbReference type="InterPro" id="IPR023090">
    <property type="entry name" value="UPF0702_alpha/beta_dom_sf"/>
</dbReference>
<feature type="transmembrane region" description="Helical" evidence="7">
    <location>
        <begin position="53"/>
        <end position="72"/>
    </location>
</feature>
<dbReference type="Proteomes" id="UP000831113">
    <property type="component" value="Chromosome"/>
</dbReference>
<keyword evidence="10" id="KW-1185">Reference proteome</keyword>
<protein>
    <submittedName>
        <fullName evidence="9">DUF421 domain-containing protein</fullName>
    </submittedName>
</protein>
<feature type="domain" description="YetF C-terminal" evidence="8">
    <location>
        <begin position="102"/>
        <end position="179"/>
    </location>
</feature>